<feature type="region of interest" description="Disordered" evidence="1">
    <location>
        <begin position="1"/>
        <end position="227"/>
    </location>
</feature>
<dbReference type="Proteomes" id="UP000673691">
    <property type="component" value="Unassembled WGS sequence"/>
</dbReference>
<feature type="compositionally biased region" description="Gly residues" evidence="1">
    <location>
        <begin position="82"/>
        <end position="91"/>
    </location>
</feature>
<reference evidence="2 3" key="1">
    <citation type="journal article" name="Sci. Rep.">
        <title>Genome-scale phylogenetic analyses confirm Olpidium as the closest living zoosporic fungus to the non-flagellated, terrestrial fungi.</title>
        <authorList>
            <person name="Chang Y."/>
            <person name="Rochon D."/>
            <person name="Sekimoto S."/>
            <person name="Wang Y."/>
            <person name="Chovatia M."/>
            <person name="Sandor L."/>
            <person name="Salamov A."/>
            <person name="Grigoriev I.V."/>
            <person name="Stajich J.E."/>
            <person name="Spatafora J.W."/>
        </authorList>
    </citation>
    <scope>NUCLEOTIDE SEQUENCE [LARGE SCALE GENOMIC DNA]</scope>
    <source>
        <strain evidence="2">S191</strain>
    </source>
</reference>
<feature type="region of interest" description="Disordered" evidence="1">
    <location>
        <begin position="313"/>
        <end position="375"/>
    </location>
</feature>
<organism evidence="2 3">
    <name type="scientific">Olpidium bornovanus</name>
    <dbReference type="NCBI Taxonomy" id="278681"/>
    <lineage>
        <taxon>Eukaryota</taxon>
        <taxon>Fungi</taxon>
        <taxon>Fungi incertae sedis</taxon>
        <taxon>Olpidiomycota</taxon>
        <taxon>Olpidiomycotina</taxon>
        <taxon>Olpidiomycetes</taxon>
        <taxon>Olpidiales</taxon>
        <taxon>Olpidiaceae</taxon>
        <taxon>Olpidium</taxon>
    </lineage>
</organism>
<dbReference type="EMBL" id="JAEFCI010008577">
    <property type="protein sequence ID" value="KAG5458368.1"/>
    <property type="molecule type" value="Genomic_DNA"/>
</dbReference>
<accession>A0A8H7ZRM5</accession>
<evidence type="ECO:0000313" key="3">
    <source>
        <dbReference type="Proteomes" id="UP000673691"/>
    </source>
</evidence>
<feature type="compositionally biased region" description="Basic and acidic residues" evidence="1">
    <location>
        <begin position="195"/>
        <end position="206"/>
    </location>
</feature>
<proteinExistence type="predicted"/>
<sequence>MAGSPNQEPGRPGSQPGRVVDVHDSSPQQQPQRQQQAGGDAADPAGAAVEAAGTQGSEGGPPPPTPPTPPAGPSAGSDGTAAGPGDGGQDGGIAAAAAWAARRAGASDRPCFPQPFAYGEISESRFQHLRSPAKQPAPVPSLVITGADDAGLASARGQQPSSAPAFSKPESTPELTKRIAPILMPASPSGRAGHHSADPQHIKWDAKSGTNRHPGKSHEKAKAKKKSIVVDTPGFVINLLNTPSAVSGSGYSADFEAETDVDGFVTSGRDTDADETDGKAAKGESKKKKRRYLQKYQESLASASSLMIPKAFRSPARKAGPRTAAEDTPTTPGQAEAHGEAGEEPEDEEGTKTSRATHRRAVSEGSLHLGRDKLRKYGDSRPLSAVEAPVIRRAAAAAAAEPVVTLEKLATGMTDILTLGMSAAWRRRRRYSTGSVYTAGHRAQID</sequence>
<keyword evidence="3" id="KW-1185">Reference proteome</keyword>
<feature type="compositionally biased region" description="Low complexity" evidence="1">
    <location>
        <begin position="92"/>
        <end position="108"/>
    </location>
</feature>
<evidence type="ECO:0000313" key="2">
    <source>
        <dbReference type="EMBL" id="KAG5458368.1"/>
    </source>
</evidence>
<feature type="compositionally biased region" description="Polar residues" evidence="1">
    <location>
        <begin position="156"/>
        <end position="174"/>
    </location>
</feature>
<name>A0A8H7ZRM5_9FUNG</name>
<feature type="non-terminal residue" evidence="2">
    <location>
        <position position="446"/>
    </location>
</feature>
<evidence type="ECO:0000256" key="1">
    <source>
        <dbReference type="SAM" id="MobiDB-lite"/>
    </source>
</evidence>
<feature type="compositionally biased region" description="Pro residues" evidence="1">
    <location>
        <begin position="60"/>
        <end position="72"/>
    </location>
</feature>
<gene>
    <name evidence="2" type="ORF">BJ554DRAFT_1413</name>
</gene>
<protein>
    <submittedName>
        <fullName evidence="2">Uncharacterized protein</fullName>
    </submittedName>
</protein>
<feature type="region of interest" description="Disordered" evidence="1">
    <location>
        <begin position="262"/>
        <end position="293"/>
    </location>
</feature>
<comment type="caution">
    <text evidence="2">The sequence shown here is derived from an EMBL/GenBank/DDBJ whole genome shotgun (WGS) entry which is preliminary data.</text>
</comment>
<feature type="compositionally biased region" description="Low complexity" evidence="1">
    <location>
        <begin position="27"/>
        <end position="55"/>
    </location>
</feature>
<dbReference type="AlphaFoldDB" id="A0A8H7ZRM5"/>
<feature type="compositionally biased region" description="Basic residues" evidence="1">
    <location>
        <begin position="213"/>
        <end position="227"/>
    </location>
</feature>